<name>A0AAV7QEV5_PLEWA</name>
<dbReference type="Proteomes" id="UP001066276">
    <property type="component" value="Chromosome 6"/>
</dbReference>
<reference evidence="2" key="1">
    <citation type="journal article" date="2022" name="bioRxiv">
        <title>Sequencing and chromosome-scale assembly of the giantPleurodeles waltlgenome.</title>
        <authorList>
            <person name="Brown T."/>
            <person name="Elewa A."/>
            <person name="Iarovenko S."/>
            <person name="Subramanian E."/>
            <person name="Araus A.J."/>
            <person name="Petzold A."/>
            <person name="Susuki M."/>
            <person name="Suzuki K.-i.T."/>
            <person name="Hayashi T."/>
            <person name="Toyoda A."/>
            <person name="Oliveira C."/>
            <person name="Osipova E."/>
            <person name="Leigh N.D."/>
            <person name="Simon A."/>
            <person name="Yun M.H."/>
        </authorList>
    </citation>
    <scope>NUCLEOTIDE SEQUENCE</scope>
    <source>
        <strain evidence="2">20211129_DDA</strain>
        <tissue evidence="2">Liver</tissue>
    </source>
</reference>
<dbReference type="Gene3D" id="1.10.287.3160">
    <property type="match status" value="1"/>
</dbReference>
<gene>
    <name evidence="2" type="ORF">NDU88_005469</name>
</gene>
<feature type="signal peptide" evidence="1">
    <location>
        <begin position="1"/>
        <end position="24"/>
    </location>
</feature>
<keyword evidence="1" id="KW-0732">Signal</keyword>
<protein>
    <recommendedName>
        <fullName evidence="4">Secreted protein</fullName>
    </recommendedName>
</protein>
<dbReference type="EMBL" id="JANPWB010000010">
    <property type="protein sequence ID" value="KAJ1139092.1"/>
    <property type="molecule type" value="Genomic_DNA"/>
</dbReference>
<evidence type="ECO:0000313" key="3">
    <source>
        <dbReference type="Proteomes" id="UP001066276"/>
    </source>
</evidence>
<evidence type="ECO:0000313" key="2">
    <source>
        <dbReference type="EMBL" id="KAJ1139092.1"/>
    </source>
</evidence>
<comment type="caution">
    <text evidence="2">The sequence shown here is derived from an EMBL/GenBank/DDBJ whole genome shotgun (WGS) entry which is preliminary data.</text>
</comment>
<dbReference type="AlphaFoldDB" id="A0AAV7QEV5"/>
<organism evidence="2 3">
    <name type="scientific">Pleurodeles waltl</name>
    <name type="common">Iberian ribbed newt</name>
    <dbReference type="NCBI Taxonomy" id="8319"/>
    <lineage>
        <taxon>Eukaryota</taxon>
        <taxon>Metazoa</taxon>
        <taxon>Chordata</taxon>
        <taxon>Craniata</taxon>
        <taxon>Vertebrata</taxon>
        <taxon>Euteleostomi</taxon>
        <taxon>Amphibia</taxon>
        <taxon>Batrachia</taxon>
        <taxon>Caudata</taxon>
        <taxon>Salamandroidea</taxon>
        <taxon>Salamandridae</taxon>
        <taxon>Pleurodelinae</taxon>
        <taxon>Pleurodeles</taxon>
    </lineage>
</organism>
<feature type="chain" id="PRO_5043630780" description="Secreted protein" evidence="1">
    <location>
        <begin position="25"/>
        <end position="123"/>
    </location>
</feature>
<accession>A0AAV7QEV5</accession>
<keyword evidence="3" id="KW-1185">Reference proteome</keyword>
<evidence type="ECO:0008006" key="4">
    <source>
        <dbReference type="Google" id="ProtNLM"/>
    </source>
</evidence>
<proteinExistence type="predicted"/>
<evidence type="ECO:0000256" key="1">
    <source>
        <dbReference type="SAM" id="SignalP"/>
    </source>
</evidence>
<sequence>MWFCRWAGPVFGSVWLGQLQAAEACVLCMRVTVSSRQRHGKPGAVAVMCCLVGRTSLAEDAFIRDAVDKKVDVSLKKAYSGTHLALRARIYGTYFAQSLLLNLKALNSALDRSSDCLGLMSFI</sequence>